<dbReference type="GO" id="GO:0009425">
    <property type="term" value="C:bacterial-type flagellum basal body"/>
    <property type="evidence" value="ECO:0007669"/>
    <property type="project" value="InterPro"/>
</dbReference>
<evidence type="ECO:0000256" key="8">
    <source>
        <dbReference type="SAM" id="MobiDB-lite"/>
    </source>
</evidence>
<comment type="similarity">
    <text evidence="2">Belongs to the FliN/MopA/SpaO family.</text>
</comment>
<dbReference type="AlphaFoldDB" id="A0A2S8FEQ9"/>
<evidence type="ECO:0000313" key="11">
    <source>
        <dbReference type="Proteomes" id="UP000240009"/>
    </source>
</evidence>
<evidence type="ECO:0000256" key="6">
    <source>
        <dbReference type="ARBA" id="ARBA00022779"/>
    </source>
</evidence>
<evidence type="ECO:0000313" key="10">
    <source>
        <dbReference type="EMBL" id="PQO30646.1"/>
    </source>
</evidence>
<dbReference type="SUPFAM" id="SSF101801">
    <property type="entry name" value="Surface presentation of antigens (SPOA)"/>
    <property type="match status" value="1"/>
</dbReference>
<evidence type="ECO:0000256" key="7">
    <source>
        <dbReference type="ARBA" id="ARBA00023136"/>
    </source>
</evidence>
<name>A0A2S8FEQ9_9BACT</name>
<comment type="caution">
    <text evidence="10">The sequence shown here is derived from an EMBL/GenBank/DDBJ whole genome shotgun (WGS) entry which is preliminary data.</text>
</comment>
<dbReference type="PRINTS" id="PR00956">
    <property type="entry name" value="FLGMOTORFLIN"/>
</dbReference>
<reference evidence="10 11" key="1">
    <citation type="submission" date="2018-02" db="EMBL/GenBank/DDBJ databases">
        <title>Comparative genomes isolates from brazilian mangrove.</title>
        <authorList>
            <person name="Araujo J.E."/>
            <person name="Taketani R.G."/>
            <person name="Silva M.C.P."/>
            <person name="Loureco M.V."/>
            <person name="Andreote F.D."/>
        </authorList>
    </citation>
    <scope>NUCLEOTIDE SEQUENCE [LARGE SCALE GENOMIC DNA]</scope>
    <source>
        <strain evidence="10 11">HEX-2 MGV</strain>
    </source>
</reference>
<evidence type="ECO:0000256" key="1">
    <source>
        <dbReference type="ARBA" id="ARBA00004413"/>
    </source>
</evidence>
<dbReference type="InterPro" id="IPR001172">
    <property type="entry name" value="FliN_T3SS_HrcQb"/>
</dbReference>
<keyword evidence="4" id="KW-1003">Cell membrane</keyword>
<sequence length="308" mass="32704">MTAFNIEALSEVISACEATAVEASDAFSRAFDQKIQLTLGEGSPLSVDTDLADWKVAGLAIVLNVESEAALVLISQPSGVLPDWYASPDPTGESKLATLGQELGMTLLPEEFMAMEFQVQAVDNLAAACENGKPGDSPAKLSLQLEINGKPHEALMVWPLTSPGGVFQAATSSPDASPQETAPTPAKPATAAAPSAPQHSPQAQAARPRIGSYNELPSFGRSLLQIEVPIRVILAAKKMKVNDIINVGVGTIIQFDKSCEDTLDVEIGRQKIAEGEAVKIGDKFGVRVTSITMPEERYIALKARKRVR</sequence>
<dbReference type="OrthoDB" id="278219at2"/>
<dbReference type="PANTHER" id="PTHR43484">
    <property type="match status" value="1"/>
</dbReference>
<keyword evidence="6" id="KW-0283">Flagellar rotation</keyword>
<dbReference type="GO" id="GO:0003774">
    <property type="term" value="F:cytoskeletal motor activity"/>
    <property type="evidence" value="ECO:0007669"/>
    <property type="project" value="InterPro"/>
</dbReference>
<keyword evidence="7" id="KW-0472">Membrane</keyword>
<dbReference type="InterPro" id="IPR001543">
    <property type="entry name" value="FliN-like_C"/>
</dbReference>
<evidence type="ECO:0000256" key="3">
    <source>
        <dbReference type="ARBA" id="ARBA00021897"/>
    </source>
</evidence>
<organism evidence="10 11">
    <name type="scientific">Blastopirellula marina</name>
    <dbReference type="NCBI Taxonomy" id="124"/>
    <lineage>
        <taxon>Bacteria</taxon>
        <taxon>Pseudomonadati</taxon>
        <taxon>Planctomycetota</taxon>
        <taxon>Planctomycetia</taxon>
        <taxon>Pirellulales</taxon>
        <taxon>Pirellulaceae</taxon>
        <taxon>Blastopirellula</taxon>
    </lineage>
</organism>
<dbReference type="GO" id="GO:0071973">
    <property type="term" value="P:bacterial-type flagellum-dependent cell motility"/>
    <property type="evidence" value="ECO:0007669"/>
    <property type="project" value="InterPro"/>
</dbReference>
<evidence type="ECO:0000256" key="5">
    <source>
        <dbReference type="ARBA" id="ARBA00022500"/>
    </source>
</evidence>
<dbReference type="PANTHER" id="PTHR43484:SF1">
    <property type="entry name" value="FLAGELLAR MOTOR SWITCH PROTEIN FLIN"/>
    <property type="match status" value="1"/>
</dbReference>
<comment type="subcellular location">
    <subcellularLocation>
        <location evidence="1">Cell membrane</location>
        <topology evidence="1">Peripheral membrane protein</topology>
        <orientation evidence="1">Cytoplasmic side</orientation>
    </subcellularLocation>
</comment>
<dbReference type="InterPro" id="IPR051469">
    <property type="entry name" value="FliN/MopA/SpaO"/>
</dbReference>
<feature type="region of interest" description="Disordered" evidence="8">
    <location>
        <begin position="167"/>
        <end position="208"/>
    </location>
</feature>
<keyword evidence="5" id="KW-0145">Chemotaxis</keyword>
<dbReference type="EMBL" id="PUIA01000038">
    <property type="protein sequence ID" value="PQO30646.1"/>
    <property type="molecule type" value="Genomic_DNA"/>
</dbReference>
<evidence type="ECO:0000256" key="2">
    <source>
        <dbReference type="ARBA" id="ARBA00009226"/>
    </source>
</evidence>
<proteinExistence type="inferred from homology"/>
<dbReference type="GO" id="GO:0006935">
    <property type="term" value="P:chemotaxis"/>
    <property type="evidence" value="ECO:0007669"/>
    <property type="project" value="UniProtKB-KW"/>
</dbReference>
<dbReference type="Pfam" id="PF01052">
    <property type="entry name" value="FliMN_C"/>
    <property type="match status" value="1"/>
</dbReference>
<protein>
    <recommendedName>
        <fullName evidence="3">Flagellar motor switch protein FliN</fullName>
    </recommendedName>
</protein>
<evidence type="ECO:0000256" key="4">
    <source>
        <dbReference type="ARBA" id="ARBA00022475"/>
    </source>
</evidence>
<gene>
    <name evidence="10" type="ORF">C5Y96_14355</name>
</gene>
<accession>A0A2S8FEQ9</accession>
<evidence type="ECO:0000259" key="9">
    <source>
        <dbReference type="Pfam" id="PF01052"/>
    </source>
</evidence>
<dbReference type="Gene3D" id="2.30.330.10">
    <property type="entry name" value="SpoA-like"/>
    <property type="match status" value="1"/>
</dbReference>
<dbReference type="RefSeq" id="WP_105354562.1">
    <property type="nucleotide sequence ID" value="NZ_PUIA01000038.1"/>
</dbReference>
<dbReference type="InterPro" id="IPR036429">
    <property type="entry name" value="SpoA-like_sf"/>
</dbReference>
<dbReference type="Proteomes" id="UP000240009">
    <property type="component" value="Unassembled WGS sequence"/>
</dbReference>
<feature type="compositionally biased region" description="Low complexity" evidence="8">
    <location>
        <begin position="178"/>
        <end position="208"/>
    </location>
</feature>
<feature type="domain" description="Flagellar motor switch protein FliN-like C-terminal" evidence="9">
    <location>
        <begin position="222"/>
        <end position="291"/>
    </location>
</feature>
<dbReference type="GO" id="GO:0005886">
    <property type="term" value="C:plasma membrane"/>
    <property type="evidence" value="ECO:0007669"/>
    <property type="project" value="UniProtKB-SubCell"/>
</dbReference>